<evidence type="ECO:0000313" key="2">
    <source>
        <dbReference type="EMBL" id="KAG2822798.1"/>
    </source>
</evidence>
<evidence type="ECO:0000313" key="7">
    <source>
        <dbReference type="EMBL" id="RAW30957.1"/>
    </source>
</evidence>
<reference evidence="7 8" key="1">
    <citation type="submission" date="2018-01" db="EMBL/GenBank/DDBJ databases">
        <title>Draft genome of the strawberry crown rot pathogen Phytophthora cactorum.</title>
        <authorList>
            <person name="Armitage A.D."/>
            <person name="Lysoe E."/>
            <person name="Nellist C.F."/>
            <person name="Harrison R.J."/>
            <person name="Brurberg M.B."/>
        </authorList>
    </citation>
    <scope>NUCLEOTIDE SEQUENCE [LARGE SCALE GENOMIC DNA]</scope>
    <source>
        <strain evidence="7 8">10300</strain>
    </source>
</reference>
<dbReference type="EMBL" id="RCMK01001732">
    <property type="protein sequence ID" value="KAG2889260.1"/>
    <property type="molecule type" value="Genomic_DNA"/>
</dbReference>
<evidence type="ECO:0000313" key="5">
    <source>
        <dbReference type="EMBL" id="KAG2960861.1"/>
    </source>
</evidence>
<dbReference type="Proteomes" id="UP000774804">
    <property type="component" value="Unassembled WGS sequence"/>
</dbReference>
<evidence type="ECO:0000313" key="4">
    <source>
        <dbReference type="EMBL" id="KAG2889260.1"/>
    </source>
</evidence>
<dbReference type="OrthoDB" id="128216at2759"/>
<proteinExistence type="predicted"/>
<dbReference type="Proteomes" id="UP000251314">
    <property type="component" value="Unassembled WGS sequence"/>
</dbReference>
<sequence length="35" mass="3933">MLKQAPPETGQRIVITTDKPINDEEVKPDEDALIK</sequence>
<dbReference type="Proteomes" id="UP000697107">
    <property type="component" value="Unassembled WGS sequence"/>
</dbReference>
<dbReference type="VEuPathDB" id="FungiDB:PC110_g12691"/>
<comment type="caution">
    <text evidence="7">The sequence shown here is derived from an EMBL/GenBank/DDBJ whole genome shotgun (WGS) entry which is preliminary data.</text>
</comment>
<evidence type="ECO:0000313" key="6">
    <source>
        <dbReference type="EMBL" id="KAG3206423.1"/>
    </source>
</evidence>
<dbReference type="Proteomes" id="UP000736787">
    <property type="component" value="Unassembled WGS sequence"/>
</dbReference>
<evidence type="ECO:0000313" key="8">
    <source>
        <dbReference type="Proteomes" id="UP000251314"/>
    </source>
</evidence>
<keyword evidence="8" id="KW-1185">Reference proteome</keyword>
<dbReference type="Proteomes" id="UP000735874">
    <property type="component" value="Unassembled WGS sequence"/>
</dbReference>
<dbReference type="EMBL" id="MJFZ01000344">
    <property type="protein sequence ID" value="RAW30957.1"/>
    <property type="molecule type" value="Genomic_DNA"/>
</dbReference>
<dbReference type="EMBL" id="RCML01001705">
    <property type="protein sequence ID" value="KAG2960861.1"/>
    <property type="molecule type" value="Genomic_DNA"/>
</dbReference>
<reference evidence="2" key="2">
    <citation type="submission" date="2018-10" db="EMBL/GenBank/DDBJ databases">
        <title>Effector identification in a new, highly contiguous assembly of the strawberry crown rot pathogen Phytophthora cactorum.</title>
        <authorList>
            <person name="Armitage A.D."/>
            <person name="Nellist C.F."/>
            <person name="Bates H."/>
            <person name="Vickerstaff R.J."/>
            <person name="Harrison R.J."/>
        </authorList>
    </citation>
    <scope>NUCLEOTIDE SEQUENCE</scope>
    <source>
        <strain evidence="2">15-7</strain>
        <strain evidence="3">4032</strain>
        <strain evidence="4">4040</strain>
        <strain evidence="5">P415</strain>
        <strain evidence="6">P421</strain>
    </source>
</reference>
<protein>
    <submittedName>
        <fullName evidence="7">Uncharacterized protein</fullName>
    </submittedName>
</protein>
<dbReference type="EMBL" id="RCMG01001645">
    <property type="protein sequence ID" value="KAG2822798.1"/>
    <property type="molecule type" value="Genomic_DNA"/>
</dbReference>
<dbReference type="Proteomes" id="UP000760860">
    <property type="component" value="Unassembled WGS sequence"/>
</dbReference>
<feature type="region of interest" description="Disordered" evidence="1">
    <location>
        <begin position="1"/>
        <end position="35"/>
    </location>
</feature>
<name>A0A329S1Y1_9STRA</name>
<feature type="compositionally biased region" description="Basic and acidic residues" evidence="1">
    <location>
        <begin position="20"/>
        <end position="35"/>
    </location>
</feature>
<evidence type="ECO:0000313" key="3">
    <source>
        <dbReference type="EMBL" id="KAG2881650.1"/>
    </source>
</evidence>
<dbReference type="EMBL" id="RCMI01001745">
    <property type="protein sequence ID" value="KAG2881650.1"/>
    <property type="molecule type" value="Genomic_DNA"/>
</dbReference>
<dbReference type="AlphaFoldDB" id="A0A329S1Y1"/>
<dbReference type="EMBL" id="RCMV01001825">
    <property type="protein sequence ID" value="KAG3206423.1"/>
    <property type="molecule type" value="Genomic_DNA"/>
</dbReference>
<evidence type="ECO:0000256" key="1">
    <source>
        <dbReference type="SAM" id="MobiDB-lite"/>
    </source>
</evidence>
<gene>
    <name evidence="7" type="ORF">PC110_g12691</name>
    <name evidence="2" type="ORF">PC113_g22280</name>
    <name evidence="3" type="ORF">PC115_g22162</name>
    <name evidence="4" type="ORF">PC117_g24730</name>
    <name evidence="5" type="ORF">PC118_g22281</name>
    <name evidence="6" type="ORF">PC129_g21746</name>
</gene>
<accession>A0A329S1Y1</accession>
<organism evidence="7 8">
    <name type="scientific">Phytophthora cactorum</name>
    <dbReference type="NCBI Taxonomy" id="29920"/>
    <lineage>
        <taxon>Eukaryota</taxon>
        <taxon>Sar</taxon>
        <taxon>Stramenopiles</taxon>
        <taxon>Oomycota</taxon>
        <taxon>Peronosporomycetes</taxon>
        <taxon>Peronosporales</taxon>
        <taxon>Peronosporaceae</taxon>
        <taxon>Phytophthora</taxon>
    </lineage>
</organism>